<dbReference type="AlphaFoldDB" id="A0A4D9EJW7"/>
<sequence>MESSWTKVVWGQDCRRACSRATQRGLGGKLPLRFASISCHLSRPASITAELICYLLHPPRWASPCAVRLCLGRTVSSSLCRWYVAGNKEGGSESEEARSSPLLSICDLEEGGMLCIARN</sequence>
<proteinExistence type="predicted"/>
<organism evidence="1 2">
    <name type="scientific">Platysternon megacephalum</name>
    <name type="common">big-headed turtle</name>
    <dbReference type="NCBI Taxonomy" id="55544"/>
    <lineage>
        <taxon>Eukaryota</taxon>
        <taxon>Metazoa</taxon>
        <taxon>Chordata</taxon>
        <taxon>Craniata</taxon>
        <taxon>Vertebrata</taxon>
        <taxon>Euteleostomi</taxon>
        <taxon>Archelosauria</taxon>
        <taxon>Testudinata</taxon>
        <taxon>Testudines</taxon>
        <taxon>Cryptodira</taxon>
        <taxon>Durocryptodira</taxon>
        <taxon>Testudinoidea</taxon>
        <taxon>Platysternidae</taxon>
        <taxon>Platysternon</taxon>
    </lineage>
</organism>
<gene>
    <name evidence="1" type="ORF">DR999_PMT05654</name>
</gene>
<reference evidence="1 2" key="1">
    <citation type="submission" date="2019-04" db="EMBL/GenBank/DDBJ databases">
        <title>Draft genome of the big-headed turtle Platysternon megacephalum.</title>
        <authorList>
            <person name="Gong S."/>
        </authorList>
    </citation>
    <scope>NUCLEOTIDE SEQUENCE [LARGE SCALE GENOMIC DNA]</scope>
    <source>
        <strain evidence="1">DO16091913</strain>
        <tissue evidence="1">Muscle</tissue>
    </source>
</reference>
<dbReference type="GO" id="GO:0007229">
    <property type="term" value="P:integrin-mediated signaling pathway"/>
    <property type="evidence" value="ECO:0007669"/>
    <property type="project" value="UniProtKB-KW"/>
</dbReference>
<keyword evidence="1" id="KW-0401">Integrin</keyword>
<evidence type="ECO:0000313" key="1">
    <source>
        <dbReference type="EMBL" id="TFK11067.1"/>
    </source>
</evidence>
<comment type="caution">
    <text evidence="1">The sequence shown here is derived from an EMBL/GenBank/DDBJ whole genome shotgun (WGS) entry which is preliminary data.</text>
</comment>
<dbReference type="Proteomes" id="UP000297703">
    <property type="component" value="Unassembled WGS sequence"/>
</dbReference>
<name>A0A4D9EJW7_9SAUR</name>
<dbReference type="EMBL" id="QXTE01000036">
    <property type="protein sequence ID" value="TFK11067.1"/>
    <property type="molecule type" value="Genomic_DNA"/>
</dbReference>
<evidence type="ECO:0000313" key="2">
    <source>
        <dbReference type="Proteomes" id="UP000297703"/>
    </source>
</evidence>
<reference evidence="1 2" key="2">
    <citation type="submission" date="2019-04" db="EMBL/GenBank/DDBJ databases">
        <title>The genome sequence of big-headed turtle.</title>
        <authorList>
            <person name="Gong S."/>
        </authorList>
    </citation>
    <scope>NUCLEOTIDE SEQUENCE [LARGE SCALE GENOMIC DNA]</scope>
    <source>
        <strain evidence="1">DO16091913</strain>
        <tissue evidence="1">Muscle</tissue>
    </source>
</reference>
<accession>A0A4D9EJW7</accession>
<keyword evidence="2" id="KW-1185">Reference proteome</keyword>
<protein>
    <submittedName>
        <fullName evidence="1">Integrin alpha-3</fullName>
    </submittedName>
</protein>